<protein>
    <recommendedName>
        <fullName evidence="1">Endonuclease/exonuclease/phosphatase domain-containing protein</fullName>
    </recommendedName>
</protein>
<evidence type="ECO:0000313" key="2">
    <source>
        <dbReference type="EMBL" id="QHT32193.1"/>
    </source>
</evidence>
<accession>A0A6C0EUK1</accession>
<dbReference type="Gene3D" id="3.60.10.10">
    <property type="entry name" value="Endonuclease/exonuclease/phosphatase"/>
    <property type="match status" value="1"/>
</dbReference>
<proteinExistence type="predicted"/>
<reference evidence="2" key="1">
    <citation type="journal article" date="2020" name="Nature">
        <title>Giant virus diversity and host interactions through global metagenomics.</title>
        <authorList>
            <person name="Schulz F."/>
            <person name="Roux S."/>
            <person name="Paez-Espino D."/>
            <person name="Jungbluth S."/>
            <person name="Walsh D.A."/>
            <person name="Denef V.J."/>
            <person name="McMahon K.D."/>
            <person name="Konstantinidis K.T."/>
            <person name="Eloe-Fadrosh E.A."/>
            <person name="Kyrpides N.C."/>
            <person name="Woyke T."/>
        </authorList>
    </citation>
    <scope>NUCLEOTIDE SEQUENCE</scope>
    <source>
        <strain evidence="2">GVMAG-M-3300009159-65</strain>
    </source>
</reference>
<dbReference type="EMBL" id="MN738932">
    <property type="protein sequence ID" value="QHT32193.1"/>
    <property type="molecule type" value="Genomic_DNA"/>
</dbReference>
<dbReference type="InterPro" id="IPR036691">
    <property type="entry name" value="Endo/exonu/phosph_ase_sf"/>
</dbReference>
<evidence type="ECO:0000259" key="1">
    <source>
        <dbReference type="Pfam" id="PF03372"/>
    </source>
</evidence>
<dbReference type="InterPro" id="IPR005135">
    <property type="entry name" value="Endo/exonuclease/phosphatase"/>
</dbReference>
<dbReference type="SUPFAM" id="SSF56219">
    <property type="entry name" value="DNase I-like"/>
    <property type="match status" value="1"/>
</dbReference>
<dbReference type="AlphaFoldDB" id="A0A6C0EUK1"/>
<name>A0A6C0EUK1_9ZZZZ</name>
<organism evidence="2">
    <name type="scientific">viral metagenome</name>
    <dbReference type="NCBI Taxonomy" id="1070528"/>
    <lineage>
        <taxon>unclassified sequences</taxon>
        <taxon>metagenomes</taxon>
        <taxon>organismal metagenomes</taxon>
    </lineage>
</organism>
<sequence length="249" mass="29002">MLRAITINLCEENTIKNLLKWINIFLSLKGDIIFLQEISTYDIEKLAFKINMKILNINNLEQTCIMINPKKVIIIDNNHIKVKGLKNLNLNLNTHMIYIGNIHLSDIPSITHHLNDKSYKSSVTIPLSYTMPRLLTLCKKNRLPRIKEEMKKISEYSIIAGDFNEPSHLDIDINVPISNEFEKNGFIDSYRFKNSSSGNTWPSGKFYQGEPEQRVDFIYTKNFKIIDSFTYETNNWLSDHKMIVTDLKI</sequence>
<dbReference type="GO" id="GO:0003824">
    <property type="term" value="F:catalytic activity"/>
    <property type="evidence" value="ECO:0007669"/>
    <property type="project" value="InterPro"/>
</dbReference>
<dbReference type="Pfam" id="PF03372">
    <property type="entry name" value="Exo_endo_phos"/>
    <property type="match status" value="1"/>
</dbReference>
<feature type="domain" description="Endonuclease/exonuclease/phosphatase" evidence="1">
    <location>
        <begin position="15"/>
        <end position="240"/>
    </location>
</feature>